<evidence type="ECO:0000256" key="2">
    <source>
        <dbReference type="ARBA" id="ARBA00022475"/>
    </source>
</evidence>
<dbReference type="KEGG" id="ptq:P700755_000142"/>
<proteinExistence type="predicted"/>
<sequence>MWVSPILVSFIFEFLSSEFRGYNFKNCIENFLSLSLILGFISLIPKKNIKSVLSKILYVIFVFSMGIESAYFYIFDTFFSASAIFIILETNYAEASEFFFNYVSFEIILLLFIDLVFIIAYSIKRYVPVLVKSPSFKTKYKCLFLTSTFFLLTYSGLYFANFPYQFIKGGAEYFNEIRKYEKFNIKSSFGNFRNVEFKGNSDSHTFVLIIGESTTRHHLGIYDFYRSTTPKLSQIKEDLLIYKDVISSESHTIESLQAALSLDNFKKDTESTLIQLMNQAGFKTFWLSNQIPIGIYDTLLSKVAKASDSYVFTNTTDYGSKTPYDEVLLPHLDIALNDDSPNKFIVLHLLATHGRYKLRYPDKFDIFKDIPKTRFPKKANFEIINTYHNSISYVDYLVDQVIKKVSSQNKNSFVVYFSDHGEEVFTDRDFFGHNDLEEPTRSMFEIPFVVWLSPQYKSNYTIDFKPETPFSIEHLLHSISDLSKIDFNEKEFKKSIFSKDFRPVKRIIGQRLDYDNYFKSKIDSLH</sequence>
<evidence type="ECO:0000256" key="5">
    <source>
        <dbReference type="ARBA" id="ARBA00022989"/>
    </source>
</evidence>
<comment type="subcellular location">
    <subcellularLocation>
        <location evidence="1">Cell membrane</location>
        <topology evidence="1">Multi-pass membrane protein</topology>
    </subcellularLocation>
</comment>
<dbReference type="GO" id="GO:0009244">
    <property type="term" value="P:lipopolysaccharide core region biosynthetic process"/>
    <property type="evidence" value="ECO:0007669"/>
    <property type="project" value="TreeGrafter"/>
</dbReference>
<keyword evidence="4 7" id="KW-0812">Transmembrane</keyword>
<evidence type="ECO:0000256" key="7">
    <source>
        <dbReference type="SAM" id="Phobius"/>
    </source>
</evidence>
<dbReference type="EMBL" id="CP003879">
    <property type="protein sequence ID" value="AFU67209.1"/>
    <property type="molecule type" value="Genomic_DNA"/>
</dbReference>
<dbReference type="Pfam" id="PF00884">
    <property type="entry name" value="Sulfatase"/>
    <property type="match status" value="1"/>
</dbReference>
<dbReference type="STRING" id="313595.P700755_000142"/>
<accession>K4I9W1</accession>
<dbReference type="PANTHER" id="PTHR30443">
    <property type="entry name" value="INNER MEMBRANE PROTEIN"/>
    <property type="match status" value="1"/>
</dbReference>
<reference evidence="9" key="2">
    <citation type="submission" date="2012-09" db="EMBL/GenBank/DDBJ databases">
        <title>The complete sequence of Psychroflexus torquis an extreme psychrophile from sea-ice that is stimulated by light.</title>
        <authorList>
            <person name="Feng S."/>
            <person name="Powell S.M."/>
            <person name="Bowman J.P."/>
        </authorList>
    </citation>
    <scope>NUCLEOTIDE SEQUENCE [LARGE SCALE GENOMIC DNA]</scope>
    <source>
        <strain evidence="9">ATCC 700755</strain>
    </source>
</reference>
<keyword evidence="10" id="KW-1185">Reference proteome</keyword>
<dbReference type="GO" id="GO:0005886">
    <property type="term" value="C:plasma membrane"/>
    <property type="evidence" value="ECO:0007669"/>
    <property type="project" value="UniProtKB-SubCell"/>
</dbReference>
<evidence type="ECO:0000256" key="1">
    <source>
        <dbReference type="ARBA" id="ARBA00004651"/>
    </source>
</evidence>
<evidence type="ECO:0000256" key="4">
    <source>
        <dbReference type="ARBA" id="ARBA00022692"/>
    </source>
</evidence>
<gene>
    <name evidence="9" type="ordered locus">P700755_000142</name>
</gene>
<keyword evidence="5 7" id="KW-1133">Transmembrane helix</keyword>
<evidence type="ECO:0000313" key="9">
    <source>
        <dbReference type="EMBL" id="AFU67209.1"/>
    </source>
</evidence>
<keyword evidence="6 7" id="KW-0472">Membrane</keyword>
<dbReference type="PANTHER" id="PTHR30443:SF2">
    <property type="entry name" value="PHOSPHOETHANOLAMINE TRANSFERASE EPTC"/>
    <property type="match status" value="1"/>
</dbReference>
<feature type="transmembrane region" description="Helical" evidence="7">
    <location>
        <begin position="56"/>
        <end position="87"/>
    </location>
</feature>
<dbReference type="eggNOG" id="COG2194">
    <property type="taxonomic scope" value="Bacteria"/>
</dbReference>
<dbReference type="GO" id="GO:0016776">
    <property type="term" value="F:phosphotransferase activity, phosphate group as acceptor"/>
    <property type="evidence" value="ECO:0007669"/>
    <property type="project" value="TreeGrafter"/>
</dbReference>
<dbReference type="AlphaFoldDB" id="K4I9W1"/>
<organism evidence="9 10">
    <name type="scientific">Psychroflexus torquis (strain ATCC 700755 / CIP 106069 / ACAM 623)</name>
    <dbReference type="NCBI Taxonomy" id="313595"/>
    <lineage>
        <taxon>Bacteria</taxon>
        <taxon>Pseudomonadati</taxon>
        <taxon>Bacteroidota</taxon>
        <taxon>Flavobacteriia</taxon>
        <taxon>Flavobacteriales</taxon>
        <taxon>Flavobacteriaceae</taxon>
        <taxon>Psychroflexus</taxon>
    </lineage>
</organism>
<dbReference type="CDD" id="cd16017">
    <property type="entry name" value="LptA"/>
    <property type="match status" value="1"/>
</dbReference>
<evidence type="ECO:0000256" key="6">
    <source>
        <dbReference type="ARBA" id="ARBA00023136"/>
    </source>
</evidence>
<dbReference type="InterPro" id="IPR017850">
    <property type="entry name" value="Alkaline_phosphatase_core_sf"/>
</dbReference>
<dbReference type="HOGENOM" id="CLU_018534_3_3_10"/>
<evidence type="ECO:0000313" key="10">
    <source>
        <dbReference type="Proteomes" id="UP000008514"/>
    </source>
</evidence>
<keyword evidence="3" id="KW-0808">Transferase</keyword>
<dbReference type="Proteomes" id="UP000008514">
    <property type="component" value="Chromosome"/>
</dbReference>
<evidence type="ECO:0000259" key="8">
    <source>
        <dbReference type="Pfam" id="PF00884"/>
    </source>
</evidence>
<dbReference type="SUPFAM" id="SSF53649">
    <property type="entry name" value="Alkaline phosphatase-like"/>
    <property type="match status" value="1"/>
</dbReference>
<dbReference type="InterPro" id="IPR058130">
    <property type="entry name" value="PEA_transf_C"/>
</dbReference>
<reference evidence="9" key="1">
    <citation type="submission" date="2006-03" db="EMBL/GenBank/DDBJ databases">
        <authorList>
            <person name="Bowman J."/>
            <person name="Ferriera S."/>
            <person name="Johnson J."/>
            <person name="Kravitz S."/>
            <person name="Halpern A."/>
            <person name="Remington K."/>
            <person name="Beeson K."/>
            <person name="Tran B."/>
            <person name="Rogers Y.-H."/>
            <person name="Friedman R."/>
            <person name="Venter J.C."/>
        </authorList>
    </citation>
    <scope>NUCLEOTIDE SEQUENCE [LARGE SCALE GENOMIC DNA]</scope>
    <source>
        <strain evidence="9">ATCC 700755</strain>
    </source>
</reference>
<feature type="transmembrane region" description="Helical" evidence="7">
    <location>
        <begin position="22"/>
        <end position="44"/>
    </location>
</feature>
<dbReference type="InterPro" id="IPR040423">
    <property type="entry name" value="PEA_transferase"/>
</dbReference>
<evidence type="ECO:0000256" key="3">
    <source>
        <dbReference type="ARBA" id="ARBA00022679"/>
    </source>
</evidence>
<feature type="transmembrane region" description="Helical" evidence="7">
    <location>
        <begin position="142"/>
        <end position="160"/>
    </location>
</feature>
<name>K4I9W1_PSYTT</name>
<feature type="transmembrane region" description="Helical" evidence="7">
    <location>
        <begin position="99"/>
        <end position="121"/>
    </location>
</feature>
<dbReference type="Gene3D" id="3.40.720.10">
    <property type="entry name" value="Alkaline Phosphatase, subunit A"/>
    <property type="match status" value="1"/>
</dbReference>
<feature type="domain" description="Sulfatase N-terminal" evidence="8">
    <location>
        <begin position="205"/>
        <end position="482"/>
    </location>
</feature>
<protein>
    <submittedName>
        <fullName evidence="9">Phosphoethanolamine lipopolysaccharide-modification membrane protein, sulfatase superfamily</fullName>
    </submittedName>
</protein>
<dbReference type="InterPro" id="IPR000917">
    <property type="entry name" value="Sulfatase_N"/>
</dbReference>
<keyword evidence="2" id="KW-1003">Cell membrane</keyword>